<protein>
    <submittedName>
        <fullName evidence="1">Uncharacterized protein</fullName>
    </submittedName>
</protein>
<name>W5W8P4_9PSEU</name>
<dbReference type="RefSeq" id="WP_148309547.1">
    <property type="nucleotide sequence ID" value="NZ_CP007155.1"/>
</dbReference>
<evidence type="ECO:0000313" key="2">
    <source>
        <dbReference type="Proteomes" id="UP000019225"/>
    </source>
</evidence>
<dbReference type="Proteomes" id="UP000019225">
    <property type="component" value="Chromosome"/>
</dbReference>
<evidence type="ECO:0000313" key="1">
    <source>
        <dbReference type="EMBL" id="AHH97503.1"/>
    </source>
</evidence>
<dbReference type="EMBL" id="CP007155">
    <property type="protein sequence ID" value="AHH97503.1"/>
    <property type="molecule type" value="Genomic_DNA"/>
</dbReference>
<dbReference type="AlphaFoldDB" id="W5W8P4"/>
<dbReference type="eggNOG" id="ENOG50337IW">
    <property type="taxonomic scope" value="Bacteria"/>
</dbReference>
<sequence>MGVALADFLERFRPAGTPGAPVPGAVPATRLPESETELAELFDQLADAQLQADHIWAGAAEQVELRRGETAVRVKEIIDQARSRAGTVRAESMQALRAAARSELSSVLVEAQAARERLLARAGKLMPNYLDLVVAEATSGLR</sequence>
<dbReference type="HOGENOM" id="CLU_1767024_0_0_11"/>
<gene>
    <name evidence="1" type="ORF">KALB_4139</name>
</gene>
<reference evidence="1 2" key="1">
    <citation type="journal article" date="2014" name="BMC Genomics">
        <title>Complete genome sequence of producer of the glycopeptide antibiotic Aculeximycin Kutzneria albida DSM 43870T, a representative of minor genus of Pseudonocardiaceae.</title>
        <authorList>
            <person name="Rebets Y."/>
            <person name="Tokovenko B."/>
            <person name="Lushchyk I."/>
            <person name="Ruckert C."/>
            <person name="Zaburannyi N."/>
            <person name="Bechthold A."/>
            <person name="Kalinowski J."/>
            <person name="Luzhetskyy A."/>
        </authorList>
    </citation>
    <scope>NUCLEOTIDE SEQUENCE [LARGE SCALE GENOMIC DNA]</scope>
    <source>
        <strain evidence="1">DSM 43870</strain>
    </source>
</reference>
<organism evidence="1 2">
    <name type="scientific">Kutzneria albida DSM 43870</name>
    <dbReference type="NCBI Taxonomy" id="1449976"/>
    <lineage>
        <taxon>Bacteria</taxon>
        <taxon>Bacillati</taxon>
        <taxon>Actinomycetota</taxon>
        <taxon>Actinomycetes</taxon>
        <taxon>Pseudonocardiales</taxon>
        <taxon>Pseudonocardiaceae</taxon>
        <taxon>Kutzneria</taxon>
    </lineage>
</organism>
<accession>W5W8P4</accession>
<dbReference type="KEGG" id="kal:KALB_4139"/>
<proteinExistence type="predicted"/>
<dbReference type="STRING" id="1449976.KALB_4139"/>
<keyword evidence="2" id="KW-1185">Reference proteome</keyword>